<protein>
    <submittedName>
        <fullName evidence="1">Uncharacterized protein</fullName>
    </submittedName>
</protein>
<proteinExistence type="predicted"/>
<evidence type="ECO:0000313" key="1">
    <source>
        <dbReference type="EMBL" id="MDH0740171.1"/>
    </source>
</evidence>
<accession>A0AA42S7Z9</accession>
<dbReference type="AlphaFoldDB" id="A0AA42S7Z9"/>
<reference evidence="1" key="1">
    <citation type="submission" date="2022-09" db="EMBL/GenBank/DDBJ databases">
        <title>Intensive care unit water sources are persistently colonized with multi-drug resistant bacteria and are the site of extensive horizontal gene transfer of antibiotic resistance genes.</title>
        <authorList>
            <person name="Diorio-Toth L."/>
        </authorList>
    </citation>
    <scope>NUCLEOTIDE SEQUENCE</scope>
    <source>
        <strain evidence="1">GD03843</strain>
    </source>
</reference>
<evidence type="ECO:0000313" key="2">
    <source>
        <dbReference type="Proteomes" id="UP001161094"/>
    </source>
</evidence>
<gene>
    <name evidence="1" type="ORF">N5D93_30540</name>
</gene>
<dbReference type="EMBL" id="JAOCDZ010000037">
    <property type="protein sequence ID" value="MDH0740171.1"/>
    <property type="molecule type" value="Genomic_DNA"/>
</dbReference>
<sequence>MELKLEESYALDDSCQLKYWARGHWSWGEFVTAVQDRIRADERDIPNWVVIQAPVQTLYQRAVPCRTSIVADTQLVHSDRPGRGATAVTVMDFWFPLHAYLPAKPQPLPLAEETS</sequence>
<organism evidence="1 2">
    <name type="scientific">Achromobacter spanius</name>
    <dbReference type="NCBI Taxonomy" id="217203"/>
    <lineage>
        <taxon>Bacteria</taxon>
        <taxon>Pseudomonadati</taxon>
        <taxon>Pseudomonadota</taxon>
        <taxon>Betaproteobacteria</taxon>
        <taxon>Burkholderiales</taxon>
        <taxon>Alcaligenaceae</taxon>
        <taxon>Achromobacter</taxon>
    </lineage>
</organism>
<name>A0AA42S7Z9_9BURK</name>
<dbReference type="Proteomes" id="UP001161094">
    <property type="component" value="Unassembled WGS sequence"/>
</dbReference>
<dbReference type="RefSeq" id="WP_279997584.1">
    <property type="nucleotide sequence ID" value="NZ_JAOCDZ010000037.1"/>
</dbReference>
<comment type="caution">
    <text evidence="1">The sequence shown here is derived from an EMBL/GenBank/DDBJ whole genome shotgun (WGS) entry which is preliminary data.</text>
</comment>